<dbReference type="Proteomes" id="UP000561066">
    <property type="component" value="Unassembled WGS sequence"/>
</dbReference>
<feature type="compositionally biased region" description="Pro residues" evidence="1">
    <location>
        <begin position="16"/>
        <end position="32"/>
    </location>
</feature>
<dbReference type="RefSeq" id="WP_182944616.1">
    <property type="nucleotide sequence ID" value="NZ_JABEQH010000025.1"/>
</dbReference>
<evidence type="ECO:0000256" key="1">
    <source>
        <dbReference type="SAM" id="MobiDB-lite"/>
    </source>
</evidence>
<evidence type="ECO:0000313" key="2">
    <source>
        <dbReference type="EMBL" id="MBB2177276.1"/>
    </source>
</evidence>
<protein>
    <submittedName>
        <fullName evidence="2">Uncharacterized protein</fullName>
    </submittedName>
</protein>
<evidence type="ECO:0000313" key="3">
    <source>
        <dbReference type="Proteomes" id="UP000561066"/>
    </source>
</evidence>
<feature type="compositionally biased region" description="Acidic residues" evidence="1">
    <location>
        <begin position="33"/>
        <end position="55"/>
    </location>
</feature>
<gene>
    <name evidence="2" type="ORF">HLH21_15315</name>
</gene>
<reference evidence="2 3" key="1">
    <citation type="submission" date="2020-04" db="EMBL/GenBank/DDBJ databases">
        <title>Description of novel Gluconacetobacter.</title>
        <authorList>
            <person name="Sombolestani A."/>
        </authorList>
    </citation>
    <scope>NUCLEOTIDE SEQUENCE [LARGE SCALE GENOMIC DNA]</scope>
    <source>
        <strain evidence="2 3">LMG 21312</strain>
    </source>
</reference>
<comment type="caution">
    <text evidence="2">The sequence shown here is derived from an EMBL/GenBank/DDBJ whole genome shotgun (WGS) entry which is preliminary data.</text>
</comment>
<accession>A0A7W4J9U8</accession>
<dbReference type="AlphaFoldDB" id="A0A7W4J9U8"/>
<dbReference type="EMBL" id="JABEQH010000025">
    <property type="protein sequence ID" value="MBB2177276.1"/>
    <property type="molecule type" value="Genomic_DNA"/>
</dbReference>
<feature type="region of interest" description="Disordered" evidence="1">
    <location>
        <begin position="1"/>
        <end position="55"/>
    </location>
</feature>
<proteinExistence type="predicted"/>
<sequence length="55" mass="5914">MSSSDYSRGDQAPTGPRRPMPTPSPGPFNPDDPPPDEVPVEDPIEPDEEDEGPVI</sequence>
<keyword evidence="3" id="KW-1185">Reference proteome</keyword>
<organism evidence="2 3">
    <name type="scientific">Gluconacetobacter johannae</name>
    <dbReference type="NCBI Taxonomy" id="112140"/>
    <lineage>
        <taxon>Bacteria</taxon>
        <taxon>Pseudomonadati</taxon>
        <taxon>Pseudomonadota</taxon>
        <taxon>Alphaproteobacteria</taxon>
        <taxon>Acetobacterales</taxon>
        <taxon>Acetobacteraceae</taxon>
        <taxon>Gluconacetobacter</taxon>
    </lineage>
</organism>
<name>A0A7W4J9U8_9PROT</name>